<feature type="compositionally biased region" description="Low complexity" evidence="1">
    <location>
        <begin position="192"/>
        <end position="207"/>
    </location>
</feature>
<dbReference type="KEGG" id="lamb:KBB96_11315"/>
<gene>
    <name evidence="2" type="ORF">KBB96_11315</name>
</gene>
<evidence type="ECO:0000313" key="3">
    <source>
        <dbReference type="Proteomes" id="UP000676169"/>
    </source>
</evidence>
<dbReference type="EMBL" id="CP073100">
    <property type="protein sequence ID" value="QUE49461.1"/>
    <property type="molecule type" value="Genomic_DNA"/>
</dbReference>
<name>A0A975G637_9BACT</name>
<feature type="compositionally biased region" description="Low complexity" evidence="1">
    <location>
        <begin position="217"/>
        <end position="226"/>
    </location>
</feature>
<keyword evidence="3" id="KW-1185">Reference proteome</keyword>
<feature type="region of interest" description="Disordered" evidence="1">
    <location>
        <begin position="178"/>
        <end position="230"/>
    </location>
</feature>
<organism evidence="2 3">
    <name type="scientific">Luteolibacter ambystomatis</name>
    <dbReference type="NCBI Taxonomy" id="2824561"/>
    <lineage>
        <taxon>Bacteria</taxon>
        <taxon>Pseudomonadati</taxon>
        <taxon>Verrucomicrobiota</taxon>
        <taxon>Verrucomicrobiia</taxon>
        <taxon>Verrucomicrobiales</taxon>
        <taxon>Verrucomicrobiaceae</taxon>
        <taxon>Luteolibacter</taxon>
    </lineage>
</organism>
<protein>
    <submittedName>
        <fullName evidence="2">Uncharacterized protein</fullName>
    </submittedName>
</protein>
<feature type="compositionally biased region" description="Low complexity" evidence="1">
    <location>
        <begin position="32"/>
        <end position="41"/>
    </location>
</feature>
<feature type="region of interest" description="Disordered" evidence="1">
    <location>
        <begin position="81"/>
        <end position="131"/>
    </location>
</feature>
<feature type="region of interest" description="Disordered" evidence="1">
    <location>
        <begin position="1"/>
        <end position="41"/>
    </location>
</feature>
<dbReference type="RefSeq" id="WP_211629547.1">
    <property type="nucleotide sequence ID" value="NZ_CP073100.1"/>
</dbReference>
<reference evidence="2" key="1">
    <citation type="submission" date="2021-04" db="EMBL/GenBank/DDBJ databases">
        <title>Luteolibacter sp. 32A isolated from the skin of an Anderson's salamander (Ambystoma andersonii).</title>
        <authorList>
            <person name="Spergser J."/>
            <person name="Busse H.-J."/>
        </authorList>
    </citation>
    <scope>NUCLEOTIDE SEQUENCE</scope>
    <source>
        <strain evidence="2">32A</strain>
    </source>
</reference>
<dbReference type="Proteomes" id="UP000676169">
    <property type="component" value="Chromosome"/>
</dbReference>
<dbReference type="AlphaFoldDB" id="A0A975G637"/>
<evidence type="ECO:0000256" key="1">
    <source>
        <dbReference type="SAM" id="MobiDB-lite"/>
    </source>
</evidence>
<accession>A0A975G637</accession>
<feature type="compositionally biased region" description="Pro residues" evidence="1">
    <location>
        <begin position="178"/>
        <end position="191"/>
    </location>
</feature>
<evidence type="ECO:0000313" key="2">
    <source>
        <dbReference type="EMBL" id="QUE49461.1"/>
    </source>
</evidence>
<sequence length="340" mass="34073">MSNPRGIFDSFPGQAPAPSPFAVVPDAPPASPFAAAATPPASPFAAVHDAAPPVNPFAAVSEAPPVSPFAAVSRADSPFAAADDVNGARPLEPGKPARLPEKRKGGESPFQAADAKEGFGFEAPAPAPAAAAAPVFTPSPFEVAPATSPFAVAPPQQQAAPAPAASPFAFEAAPASVPAPAPAAVPAPPVSWQPQATPAPAAAAPVQVAPPPPAPAPAAAAPAPATESDSSSIRQLELRAIFGVDREMSPEEILQRSRALPGIRHIARVATQDIATIDALKHVVANLGFGGGGLRLFAGSVPVEFIREGNVMLAVQTDGGFAPGVRETLMIVGRELGRSA</sequence>
<proteinExistence type="predicted"/>